<evidence type="ECO:0000256" key="13">
    <source>
        <dbReference type="ARBA" id="ARBA00022737"/>
    </source>
</evidence>
<dbReference type="GO" id="GO:0003682">
    <property type="term" value="F:chromatin binding"/>
    <property type="evidence" value="ECO:0007669"/>
    <property type="project" value="TreeGrafter"/>
</dbReference>
<keyword evidence="19" id="KW-0137">Centromere</keyword>
<dbReference type="Gene3D" id="2.60.120.590">
    <property type="entry name" value="Alpha-ketoglutarate-dependent dioxygenase AlkB-like"/>
    <property type="match status" value="1"/>
</dbReference>
<dbReference type="InterPro" id="IPR052489">
    <property type="entry name" value="LRWD1"/>
</dbReference>
<evidence type="ECO:0000259" key="24">
    <source>
        <dbReference type="Pfam" id="PF23215"/>
    </source>
</evidence>
<dbReference type="SUPFAM" id="SSF52058">
    <property type="entry name" value="L domain-like"/>
    <property type="match status" value="1"/>
</dbReference>
<feature type="compositionally biased region" description="Polar residues" evidence="22">
    <location>
        <begin position="558"/>
        <end position="567"/>
    </location>
</feature>
<keyword evidence="8" id="KW-0158">Chromosome</keyword>
<dbReference type="EMBL" id="JAAGNN010000024">
    <property type="protein sequence ID" value="KAF4073197.1"/>
    <property type="molecule type" value="Genomic_DNA"/>
</dbReference>
<keyword evidence="18" id="KW-0539">Nucleus</keyword>
<keyword evidence="10 21" id="KW-0853">WD repeat</keyword>
<protein>
    <recommendedName>
        <fullName evidence="7">Leucine-rich repeat and WD repeat-containing protein 1</fullName>
    </recommendedName>
    <alternativeName>
        <fullName evidence="20">Origin recognition complex-associated protein</fullName>
    </alternativeName>
</protein>
<keyword evidence="14" id="KW-0995">Kinetochore</keyword>
<evidence type="ECO:0000256" key="4">
    <source>
        <dbReference type="ARBA" id="ARBA00004574"/>
    </source>
</evidence>
<name>A0A7J5ZU61_AMEME</name>
<keyword evidence="16" id="KW-0779">Telomere</keyword>
<dbReference type="InterPro" id="IPR056363">
    <property type="entry name" value="LRR_LRWD1_dom"/>
</dbReference>
<dbReference type="Gene3D" id="2.130.10.10">
    <property type="entry name" value="YVTN repeat-like/Quinoprotein amine dehydrogenase"/>
    <property type="match status" value="1"/>
</dbReference>
<gene>
    <name evidence="25" type="ORF">AMELA_G00256090</name>
</gene>
<feature type="domain" description="Leucine-rich repeat and WD repeat-containing protein 1 LRR" evidence="23">
    <location>
        <begin position="304"/>
        <end position="495"/>
    </location>
</feature>
<feature type="compositionally biased region" description="Polar residues" evidence="22">
    <location>
        <begin position="614"/>
        <end position="629"/>
    </location>
</feature>
<evidence type="ECO:0000256" key="10">
    <source>
        <dbReference type="ARBA" id="ARBA00022574"/>
    </source>
</evidence>
<sequence length="1053" mass="118171">MAARQQTVYCGCKGIRTCLICEANYDKRQLLNNKDSVHYDFTYDQESTLAVPVGGNIQQAFPFPGVFLWENFVSENEERELVAQMDQNIWRESQSGRRKQDFGPKVNFKKRRVRLGGFSGLPAISQKLVDRMTKEPLLADFRPVEQCNLEYSSKRGSAIDPHLDDSWLWGERLVTLNLLSDTVITLSLDQGWGDMDRGEVRVAVNMPRRSLFVLYGEARHRWKHAIRREHVLGRRVCSTFRELTNEFLHGGEQEKPHSIWWTRSSTRKRTDVTSVKVHGAFPGKTRSSEGNPSVHPIMEKITERILLEKGSPKADKLEKITSLNLSCMGLKNQDLSVALLNKLAALEKLDLSGNMLQKLPAGLSLPCLRLLNFSNNDMEEVTSLEALTGLQELRLDDNLYLTVSDEHKVMFLLPQLKFLNGKDISVTANHVRYVNSEILKKKVIGVWEKSFSLPDPPTSQSLEELEKKFVHAACFQVKYGPSSLNDYTKWRVEIIAKEYLKSLIEPEEEGDITAEAPVKENGSPSKRKIDDPDPNCNTENPRKRRMINQVVAPEASPCKTTGLSSGASVVASPRKSSRLRGTPQKSDSRVSSPVCLKMNTPKSSLRKSSRQQSTPKKATVSQVGVSPTTKGAKKNLKVQLLTPQVSSSSKTEDGKIWKATKYQVSKEPASLQPLHVLQCHSKHDRPEDFSTQLWACAFEPTHNSNADAWAQSVATCGGETVCVIDCESGHVLKKYKVPGEEFFTVAWTTVLMAREGAFARSCSILAAGGKRGVVKLIHPRANLAYGEFRASRKSISMLLFSPCQTSFLFTGAYDNKIIMWDIGGLDRDYNFKTSQLLIMETCSTPLHFCLPPCSPDTHLISGCDKGLYSFDIQLSKNMQKRAEEMEIIFPVYKKSGKDNYRTIDGLRFLTEDIVASKSHMQGSVYLWSWSGTRALYQRKKKEVPAVILAELQWSNTDIPYLSLNTCPGFGYVVCGDEKGQLWTYHITDAAKANFKSGKVVPATEVLEWPSLVRRGVGLIEGASINSVAMDPEFRYLIALSDKNMVVIWKRVSA</sequence>
<evidence type="ECO:0000256" key="7">
    <source>
        <dbReference type="ARBA" id="ARBA00015536"/>
    </source>
</evidence>
<evidence type="ECO:0000256" key="17">
    <source>
        <dbReference type="ARBA" id="ARBA00023212"/>
    </source>
</evidence>
<comment type="cofactor">
    <cofactor evidence="1">
        <name>Fe(2+)</name>
        <dbReference type="ChEBI" id="CHEBI:29033"/>
    </cofactor>
</comment>
<feature type="region of interest" description="Disordered" evidence="22">
    <location>
        <begin position="511"/>
        <end position="635"/>
    </location>
</feature>
<evidence type="ECO:0000256" key="19">
    <source>
        <dbReference type="ARBA" id="ARBA00023328"/>
    </source>
</evidence>
<feature type="domain" description="Leucine-rich repeat and WD repeat-containing protein 1 WD" evidence="24">
    <location>
        <begin position="670"/>
        <end position="1050"/>
    </location>
</feature>
<evidence type="ECO:0000256" key="12">
    <source>
        <dbReference type="ARBA" id="ARBA00022705"/>
    </source>
</evidence>
<keyword evidence="12" id="KW-0235">DNA replication</keyword>
<evidence type="ECO:0000256" key="8">
    <source>
        <dbReference type="ARBA" id="ARBA00022454"/>
    </source>
</evidence>
<evidence type="ECO:0000256" key="9">
    <source>
        <dbReference type="ARBA" id="ARBA00022490"/>
    </source>
</evidence>
<evidence type="ECO:0000256" key="5">
    <source>
        <dbReference type="ARBA" id="ARBA00004629"/>
    </source>
</evidence>
<keyword evidence="26" id="KW-1185">Reference proteome</keyword>
<dbReference type="GO" id="GO:0006260">
    <property type="term" value="P:DNA replication"/>
    <property type="evidence" value="ECO:0007669"/>
    <property type="project" value="UniProtKB-KW"/>
</dbReference>
<dbReference type="AlphaFoldDB" id="A0A7J5ZU61"/>
<dbReference type="SUPFAM" id="SSF51197">
    <property type="entry name" value="Clavaminate synthase-like"/>
    <property type="match status" value="1"/>
</dbReference>
<evidence type="ECO:0000256" key="21">
    <source>
        <dbReference type="PROSITE-ProRule" id="PRU00221"/>
    </source>
</evidence>
<evidence type="ECO:0000256" key="18">
    <source>
        <dbReference type="ARBA" id="ARBA00023242"/>
    </source>
</evidence>
<dbReference type="Gene3D" id="3.80.10.10">
    <property type="entry name" value="Ribonuclease Inhibitor"/>
    <property type="match status" value="1"/>
</dbReference>
<dbReference type="InterPro" id="IPR056160">
    <property type="entry name" value="WD_LRWD1"/>
</dbReference>
<dbReference type="PROSITE" id="PS51450">
    <property type="entry name" value="LRR"/>
    <property type="match status" value="2"/>
</dbReference>
<keyword evidence="11" id="KW-0433">Leucine-rich repeat</keyword>
<evidence type="ECO:0000256" key="3">
    <source>
        <dbReference type="ARBA" id="ARBA00004300"/>
    </source>
</evidence>
<dbReference type="PROSITE" id="PS00678">
    <property type="entry name" value="WD_REPEATS_1"/>
    <property type="match status" value="1"/>
</dbReference>
<dbReference type="PANTHER" id="PTHR24370:SF10">
    <property type="entry name" value="LEUCINE-RICH REPEAT AND WD REPEAT-CONTAINING PROTEIN 1"/>
    <property type="match status" value="1"/>
</dbReference>
<dbReference type="InterPro" id="IPR036322">
    <property type="entry name" value="WD40_repeat_dom_sf"/>
</dbReference>
<keyword evidence="13" id="KW-0677">Repeat</keyword>
<dbReference type="InterPro" id="IPR019775">
    <property type="entry name" value="WD40_repeat_CS"/>
</dbReference>
<comment type="similarity">
    <text evidence="6">Belongs to the LRWD1 family.</text>
</comment>
<comment type="caution">
    <text evidence="25">The sequence shown here is derived from an EMBL/GenBank/DDBJ whole genome shotgun (WGS) entry which is preliminary data.</text>
</comment>
<dbReference type="GO" id="GO:0006325">
    <property type="term" value="P:chromatin organization"/>
    <property type="evidence" value="ECO:0007669"/>
    <property type="project" value="UniProtKB-KW"/>
</dbReference>
<evidence type="ECO:0000256" key="2">
    <source>
        <dbReference type="ARBA" id="ARBA00004123"/>
    </source>
</evidence>
<dbReference type="GO" id="GO:0000776">
    <property type="term" value="C:kinetochore"/>
    <property type="evidence" value="ECO:0007669"/>
    <property type="project" value="UniProtKB-KW"/>
</dbReference>
<dbReference type="InterPro" id="IPR037151">
    <property type="entry name" value="AlkB-like_sf"/>
</dbReference>
<dbReference type="FunFam" id="2.60.120.590:FF:000008">
    <property type="entry name" value="Alpha-ketoglutarate-dependent dioxygenase alkB homolog 4"/>
    <property type="match status" value="1"/>
</dbReference>
<evidence type="ECO:0000256" key="14">
    <source>
        <dbReference type="ARBA" id="ARBA00022838"/>
    </source>
</evidence>
<organism evidence="25 26">
    <name type="scientific">Ameiurus melas</name>
    <name type="common">Black bullhead</name>
    <name type="synonym">Silurus melas</name>
    <dbReference type="NCBI Taxonomy" id="219545"/>
    <lineage>
        <taxon>Eukaryota</taxon>
        <taxon>Metazoa</taxon>
        <taxon>Chordata</taxon>
        <taxon>Craniata</taxon>
        <taxon>Vertebrata</taxon>
        <taxon>Euteleostomi</taxon>
        <taxon>Actinopterygii</taxon>
        <taxon>Neopterygii</taxon>
        <taxon>Teleostei</taxon>
        <taxon>Ostariophysi</taxon>
        <taxon>Siluriformes</taxon>
        <taxon>Ictaluridae</taxon>
        <taxon>Ameiurus</taxon>
    </lineage>
</organism>
<dbReference type="InterPro" id="IPR032675">
    <property type="entry name" value="LRR_dom_sf"/>
</dbReference>
<dbReference type="Proteomes" id="UP000593565">
    <property type="component" value="Unassembled WGS sequence"/>
</dbReference>
<dbReference type="FunFam" id="2.130.10.10:FF:000488">
    <property type="entry name" value="Leucine-rich repeat and WD repeat-containing protein 1"/>
    <property type="match status" value="1"/>
</dbReference>
<proteinExistence type="inferred from homology"/>
<dbReference type="GO" id="GO:0000781">
    <property type="term" value="C:chromosome, telomeric region"/>
    <property type="evidence" value="ECO:0007669"/>
    <property type="project" value="UniProtKB-SubCell"/>
</dbReference>
<dbReference type="PANTHER" id="PTHR24370">
    <property type="entry name" value="OPTICIN"/>
    <property type="match status" value="1"/>
</dbReference>
<evidence type="ECO:0000256" key="11">
    <source>
        <dbReference type="ARBA" id="ARBA00022614"/>
    </source>
</evidence>
<dbReference type="Pfam" id="PF23211">
    <property type="entry name" value="LRR_LRWD1"/>
    <property type="match status" value="1"/>
</dbReference>
<comment type="subcellular location">
    <subcellularLocation>
        <location evidence="5">Chromosome</location>
        <location evidence="5">Centromere</location>
        <location evidence="5">Kinetochore</location>
    </subcellularLocation>
    <subcellularLocation>
        <location evidence="4">Chromosome</location>
        <location evidence="4">Telomere</location>
    </subcellularLocation>
    <subcellularLocation>
        <location evidence="3">Cytoplasm</location>
        <location evidence="3">Cytoskeleton</location>
        <location evidence="3">Microtubule organizing center</location>
        <location evidence="3">Centrosome</location>
    </subcellularLocation>
    <subcellularLocation>
        <location evidence="2">Nucleus</location>
    </subcellularLocation>
</comment>
<keyword evidence="17" id="KW-0206">Cytoskeleton</keyword>
<evidence type="ECO:0000313" key="25">
    <source>
        <dbReference type="EMBL" id="KAF4073197.1"/>
    </source>
</evidence>
<reference evidence="25 26" key="1">
    <citation type="submission" date="2020-02" db="EMBL/GenBank/DDBJ databases">
        <title>A chromosome-scale genome assembly of the black bullhead catfish (Ameiurus melas).</title>
        <authorList>
            <person name="Wen M."/>
            <person name="Zham M."/>
            <person name="Cabau C."/>
            <person name="Klopp C."/>
            <person name="Donnadieu C."/>
            <person name="Roques C."/>
            <person name="Bouchez O."/>
            <person name="Lampietro C."/>
            <person name="Jouanno E."/>
            <person name="Herpin A."/>
            <person name="Louis A."/>
            <person name="Berthelot C."/>
            <person name="Parey E."/>
            <person name="Roest-Crollius H."/>
            <person name="Braasch I."/>
            <person name="Postlethwait J."/>
            <person name="Robinson-Rechavi M."/>
            <person name="Echchiki A."/>
            <person name="Begum T."/>
            <person name="Montfort J."/>
            <person name="Schartl M."/>
            <person name="Bobe J."/>
            <person name="Guiguen Y."/>
        </authorList>
    </citation>
    <scope>NUCLEOTIDE SEQUENCE [LARGE SCALE GENOMIC DNA]</scope>
    <source>
        <strain evidence="25">M_S1</strain>
        <tissue evidence="25">Blood</tissue>
    </source>
</reference>
<dbReference type="SUPFAM" id="SSF50978">
    <property type="entry name" value="WD40 repeat-like"/>
    <property type="match status" value="1"/>
</dbReference>
<dbReference type="PROSITE" id="PS50082">
    <property type="entry name" value="WD_REPEATS_2"/>
    <property type="match status" value="1"/>
</dbReference>
<dbReference type="InterPro" id="IPR001611">
    <property type="entry name" value="Leu-rich_rpt"/>
</dbReference>
<evidence type="ECO:0000313" key="26">
    <source>
        <dbReference type="Proteomes" id="UP000593565"/>
    </source>
</evidence>
<evidence type="ECO:0000256" key="20">
    <source>
        <dbReference type="ARBA" id="ARBA00033046"/>
    </source>
</evidence>
<dbReference type="Pfam" id="PF23215">
    <property type="entry name" value="WD_LRWD1"/>
    <property type="match status" value="1"/>
</dbReference>
<evidence type="ECO:0000256" key="15">
    <source>
        <dbReference type="ARBA" id="ARBA00022853"/>
    </source>
</evidence>
<keyword evidence="15" id="KW-0156">Chromatin regulator</keyword>
<dbReference type="GO" id="GO:0005813">
    <property type="term" value="C:centrosome"/>
    <property type="evidence" value="ECO:0007669"/>
    <property type="project" value="UniProtKB-SubCell"/>
</dbReference>
<evidence type="ECO:0000256" key="22">
    <source>
        <dbReference type="SAM" id="MobiDB-lite"/>
    </source>
</evidence>
<keyword evidence="9" id="KW-0963">Cytoplasm</keyword>
<accession>A0A7J5ZU61</accession>
<dbReference type="InterPro" id="IPR001680">
    <property type="entry name" value="WD40_rpt"/>
</dbReference>
<evidence type="ECO:0000256" key="6">
    <source>
        <dbReference type="ARBA" id="ARBA00007545"/>
    </source>
</evidence>
<dbReference type="GO" id="GO:0071169">
    <property type="term" value="P:establishment of protein localization to chromatin"/>
    <property type="evidence" value="ECO:0007669"/>
    <property type="project" value="TreeGrafter"/>
</dbReference>
<evidence type="ECO:0000256" key="1">
    <source>
        <dbReference type="ARBA" id="ARBA00001954"/>
    </source>
</evidence>
<evidence type="ECO:0000256" key="16">
    <source>
        <dbReference type="ARBA" id="ARBA00022895"/>
    </source>
</evidence>
<feature type="repeat" description="WD" evidence="21">
    <location>
        <begin position="788"/>
        <end position="822"/>
    </location>
</feature>
<evidence type="ECO:0000259" key="23">
    <source>
        <dbReference type="Pfam" id="PF23211"/>
    </source>
</evidence>
<dbReference type="InterPro" id="IPR015943">
    <property type="entry name" value="WD40/YVTN_repeat-like_dom_sf"/>
</dbReference>
<dbReference type="GO" id="GO:0005664">
    <property type="term" value="C:nuclear origin of replication recognition complex"/>
    <property type="evidence" value="ECO:0007669"/>
    <property type="project" value="TreeGrafter"/>
</dbReference>
<dbReference type="SMART" id="SM00320">
    <property type="entry name" value="WD40"/>
    <property type="match status" value="3"/>
</dbReference>